<keyword evidence="4 6" id="KW-1133">Transmembrane helix</keyword>
<feature type="transmembrane region" description="Helical" evidence="6">
    <location>
        <begin position="146"/>
        <end position="163"/>
    </location>
</feature>
<evidence type="ECO:0000256" key="6">
    <source>
        <dbReference type="SAM" id="Phobius"/>
    </source>
</evidence>
<dbReference type="STRING" id="360411.AC812_09430"/>
<evidence type="ECO:0000256" key="2">
    <source>
        <dbReference type="ARBA" id="ARBA00022475"/>
    </source>
</evidence>
<reference evidence="7 8" key="1">
    <citation type="submission" date="2015-07" db="EMBL/GenBank/DDBJ databases">
        <title>Draft genome of Bellilinea caldifistulae DSM 17877.</title>
        <authorList>
            <person name="Hemp J."/>
            <person name="Ward L.M."/>
            <person name="Pace L.A."/>
            <person name="Fischer W.W."/>
        </authorList>
    </citation>
    <scope>NUCLEOTIDE SEQUENCE [LARGE SCALE GENOMIC DNA]</scope>
    <source>
        <strain evidence="7 8">GOMI-1</strain>
    </source>
</reference>
<feature type="transmembrane region" description="Helical" evidence="6">
    <location>
        <begin position="86"/>
        <end position="106"/>
    </location>
</feature>
<accession>A0A0P6X2F6</accession>
<dbReference type="CDD" id="cd06580">
    <property type="entry name" value="TM_PBP1_transp_TpRbsC_like"/>
    <property type="match status" value="1"/>
</dbReference>
<comment type="caution">
    <text evidence="7">The sequence shown here is derived from an EMBL/GenBank/DDBJ whole genome shotgun (WGS) entry which is preliminary data.</text>
</comment>
<dbReference type="OrthoDB" id="9792579at2"/>
<dbReference type="GO" id="GO:0022857">
    <property type="term" value="F:transmembrane transporter activity"/>
    <property type="evidence" value="ECO:0007669"/>
    <property type="project" value="InterPro"/>
</dbReference>
<dbReference type="PANTHER" id="PTHR43370:SF2">
    <property type="entry name" value="ABC TRANSPORTER PERMEASE PROTEIN"/>
    <property type="match status" value="1"/>
</dbReference>
<dbReference type="EMBL" id="LGHJ01000015">
    <property type="protein sequence ID" value="KPL75187.1"/>
    <property type="molecule type" value="Genomic_DNA"/>
</dbReference>
<evidence type="ECO:0000256" key="1">
    <source>
        <dbReference type="ARBA" id="ARBA00004651"/>
    </source>
</evidence>
<dbReference type="InterPro" id="IPR001851">
    <property type="entry name" value="ABC_transp_permease"/>
</dbReference>
<name>A0A0P6X2F6_9CHLR</name>
<protein>
    <submittedName>
        <fullName evidence="7">Ribose ABC transporter permease</fullName>
    </submittedName>
</protein>
<keyword evidence="8" id="KW-1185">Reference proteome</keyword>
<keyword evidence="2" id="KW-1003">Cell membrane</keyword>
<evidence type="ECO:0000256" key="4">
    <source>
        <dbReference type="ARBA" id="ARBA00022989"/>
    </source>
</evidence>
<evidence type="ECO:0000256" key="3">
    <source>
        <dbReference type="ARBA" id="ARBA00022692"/>
    </source>
</evidence>
<keyword evidence="5 6" id="KW-0472">Membrane</keyword>
<evidence type="ECO:0000313" key="7">
    <source>
        <dbReference type="EMBL" id="KPL75187.1"/>
    </source>
</evidence>
<evidence type="ECO:0000313" key="8">
    <source>
        <dbReference type="Proteomes" id="UP000050514"/>
    </source>
</evidence>
<evidence type="ECO:0000256" key="5">
    <source>
        <dbReference type="ARBA" id="ARBA00023136"/>
    </source>
</evidence>
<keyword evidence="3 6" id="KW-0812">Transmembrane</keyword>
<dbReference type="AlphaFoldDB" id="A0A0P6X2F6"/>
<comment type="subcellular location">
    <subcellularLocation>
        <location evidence="1">Cell membrane</location>
        <topology evidence="1">Multi-pass membrane protein</topology>
    </subcellularLocation>
</comment>
<feature type="transmembrane region" description="Helical" evidence="6">
    <location>
        <begin position="60"/>
        <end position="80"/>
    </location>
</feature>
<dbReference type="RefSeq" id="WP_061913171.1">
    <property type="nucleotide sequence ID" value="NZ_DF967971.1"/>
</dbReference>
<feature type="transmembrane region" description="Helical" evidence="6">
    <location>
        <begin position="227"/>
        <end position="250"/>
    </location>
</feature>
<dbReference type="Proteomes" id="UP000050514">
    <property type="component" value="Unassembled WGS sequence"/>
</dbReference>
<dbReference type="PANTHER" id="PTHR43370">
    <property type="entry name" value="SUGAR ABC TRANSPORTER INTEGRAL MEMBRANE PROTEIN-RELATED"/>
    <property type="match status" value="1"/>
</dbReference>
<feature type="transmembrane region" description="Helical" evidence="6">
    <location>
        <begin position="270"/>
        <end position="289"/>
    </location>
</feature>
<sequence>METLITFLRLVLLSMVPFVLASQGTMLGGRTGIFNVAQEGIMLLGASLGFLVSYQVGNNFVGMLAAMAAGAVFGLLLAYFTTTLKMNQFFIGLSLFFIGVGLSTLLPKLIIGITLSPPLIPTLPEVSIPLLSQIPLLGPILFRQNGLVYFSIVLSLLLWYFLYRTQRGLELRAVGENPMTADSLGINVVRARYWTAILGGALIGLAGAYLPMVYTGTFTEAMTRGRGWLAIALTFFGGWSPLTILTGSLFFAGVEVLAFRAQVIGLALPYQYLLMVPYLATILIMILTFRKARVPAFLGQNYDREKRNL</sequence>
<dbReference type="GO" id="GO:0005886">
    <property type="term" value="C:plasma membrane"/>
    <property type="evidence" value="ECO:0007669"/>
    <property type="project" value="UniProtKB-SubCell"/>
</dbReference>
<gene>
    <name evidence="7" type="ORF">AC812_09430</name>
</gene>
<organism evidence="7 8">
    <name type="scientific">Bellilinea caldifistulae</name>
    <dbReference type="NCBI Taxonomy" id="360411"/>
    <lineage>
        <taxon>Bacteria</taxon>
        <taxon>Bacillati</taxon>
        <taxon>Chloroflexota</taxon>
        <taxon>Anaerolineae</taxon>
        <taxon>Anaerolineales</taxon>
        <taxon>Anaerolineaceae</taxon>
        <taxon>Bellilinea</taxon>
    </lineage>
</organism>
<proteinExistence type="predicted"/>
<feature type="transmembrane region" description="Helical" evidence="6">
    <location>
        <begin position="193"/>
        <end position="215"/>
    </location>
</feature>
<dbReference type="Pfam" id="PF02653">
    <property type="entry name" value="BPD_transp_2"/>
    <property type="match status" value="1"/>
</dbReference>